<evidence type="ECO:0000313" key="2">
    <source>
        <dbReference type="Proteomes" id="UP000001425"/>
    </source>
</evidence>
<dbReference type="EMBL" id="AP004311">
    <property type="protein sequence ID" value="BAD01945.1"/>
    <property type="molecule type" value="Genomic_DNA"/>
</dbReference>
<dbReference type="EnsemblBacteria" id="BAD01945">
    <property type="protein sequence ID" value="BAD01945"/>
    <property type="gene ID" value="BAD01945"/>
</dbReference>
<keyword evidence="2" id="KW-1185">Reference proteome</keyword>
<dbReference type="InParanoid" id="Q6ZEF5"/>
<proteinExistence type="predicted"/>
<gene>
    <name evidence="1" type="ordered locus">sll7043</name>
</gene>
<dbReference type="Proteomes" id="UP000001425">
    <property type="component" value="Plasmid pSYSA"/>
</dbReference>
<sequence length="194" mass="21545">MPKKLSVPEIRVTSSEQQGLFAQAADPITPLKEIDMNGATLMELEDIVKAAHQSFQSHLGDALQAGLIAGKALLTAKQQFTYNRQTGGFRGWLERIEVSKSTAYRYIELATNEPIVSQAGTLSEAMERLAQHRAEQRALKAGEEQVEVKKRRVTLKLSNERDQKLESIAKSRGGDVSALIKEIVEQWLANEQDS</sequence>
<organism evidence="1 2">
    <name type="scientific">Synechocystis sp. (strain ATCC 27184 / PCC 6803 / Kazusa)</name>
    <dbReference type="NCBI Taxonomy" id="1111708"/>
    <lineage>
        <taxon>Bacteria</taxon>
        <taxon>Bacillati</taxon>
        <taxon>Cyanobacteriota</taxon>
        <taxon>Cyanophyceae</taxon>
        <taxon>Synechococcales</taxon>
        <taxon>Merismopediaceae</taxon>
        <taxon>Synechocystis</taxon>
    </lineage>
</organism>
<dbReference type="CDD" id="cd21631">
    <property type="entry name" value="RHH_CopG_NikR-like"/>
    <property type="match status" value="1"/>
</dbReference>
<geneLocation type="plasmid" evidence="1 2">
    <name>pSYSA</name>
</geneLocation>
<dbReference type="KEGG" id="syn:sll7043"/>
<protein>
    <submittedName>
        <fullName evidence="1">Uncharacterized protein</fullName>
    </submittedName>
</protein>
<keyword evidence="1" id="KW-0614">Plasmid</keyword>
<evidence type="ECO:0000313" key="1">
    <source>
        <dbReference type="EMBL" id="BAD01945.1"/>
    </source>
</evidence>
<reference evidence="1 2" key="1">
    <citation type="journal article" date="2003" name="DNA Res.">
        <title>Structural analysis of four large plasmids harboring in a unicellular cyanobacterium, Synechocystis sp. PCC 6803.</title>
        <authorList>
            <person name="Kaneko T."/>
            <person name="Nakamura Y."/>
            <person name="Sasamoto S."/>
            <person name="Watanabe A."/>
            <person name="Kohara M."/>
            <person name="Matsumoto M."/>
            <person name="Shimpo S."/>
            <person name="Yamada M."/>
            <person name="Tabata S."/>
        </authorList>
    </citation>
    <scope>NUCLEOTIDE SEQUENCE [LARGE SCALE GENOMIC DNA]</scope>
    <source>
        <strain evidence="2">ATCC 27184 / PCC 6803 / Kazusa</strain>
    </source>
</reference>
<name>Q6ZEF5_SYNY3</name>
<dbReference type="AlphaFoldDB" id="Q6ZEF5"/>
<accession>Q6ZEF5</accession>